<feature type="region of interest" description="Disordered" evidence="11">
    <location>
        <begin position="118"/>
        <end position="169"/>
    </location>
</feature>
<evidence type="ECO:0000256" key="8">
    <source>
        <dbReference type="ARBA" id="ARBA00022807"/>
    </source>
</evidence>
<dbReference type="PANTHER" id="PTHR24006">
    <property type="entry name" value="UBIQUITIN CARBOXYL-TERMINAL HYDROLASE"/>
    <property type="match status" value="1"/>
</dbReference>
<keyword evidence="6" id="KW-0833">Ubl conjugation pathway</keyword>
<dbReference type="GO" id="GO:0005634">
    <property type="term" value="C:nucleus"/>
    <property type="evidence" value="ECO:0007669"/>
    <property type="project" value="TreeGrafter"/>
</dbReference>
<dbReference type="PROSITE" id="PS50144">
    <property type="entry name" value="MATH"/>
    <property type="match status" value="1"/>
</dbReference>
<dbReference type="Gene3D" id="3.10.20.90">
    <property type="entry name" value="Phosphatidylinositol 3-kinase Catalytic Subunit, Chain A, domain 1"/>
    <property type="match status" value="1"/>
</dbReference>
<evidence type="ECO:0000259" key="12">
    <source>
        <dbReference type="PROSITE" id="PS50144"/>
    </source>
</evidence>
<comment type="catalytic activity">
    <reaction evidence="1">
        <text>Thiol-dependent hydrolysis of ester, thioester, amide, peptide and isopeptide bonds formed by the C-terminal Gly of ubiquitin (a 76-residue protein attached to proteins as an intracellular targeting signal).</text>
        <dbReference type="EC" id="3.4.19.12"/>
    </reaction>
</comment>
<dbReference type="InterPro" id="IPR001394">
    <property type="entry name" value="Peptidase_C19_UCH"/>
</dbReference>
<organism evidence="14 15">
    <name type="scientific">Panagrolaimus superbus</name>
    <dbReference type="NCBI Taxonomy" id="310955"/>
    <lineage>
        <taxon>Eukaryota</taxon>
        <taxon>Metazoa</taxon>
        <taxon>Ecdysozoa</taxon>
        <taxon>Nematoda</taxon>
        <taxon>Chromadorea</taxon>
        <taxon>Rhabditida</taxon>
        <taxon>Tylenchina</taxon>
        <taxon>Panagrolaimomorpha</taxon>
        <taxon>Panagrolaimoidea</taxon>
        <taxon>Panagrolaimidae</taxon>
        <taxon>Panagrolaimus</taxon>
    </lineage>
</organism>
<evidence type="ECO:0000256" key="6">
    <source>
        <dbReference type="ARBA" id="ARBA00022786"/>
    </source>
</evidence>
<sequence>MSGRMPKPTRDSPSPGNEIHVDVVDDDDDNYLIRRATTQAQDINSPPLARPTAKRRDSSNDDFHQSPRPKRWATEDEEILEDYNMKLPSIKPFYPRSNKMGIFSSKQQGLYNAYAPHPKRLVPQVPDDDDDSDDMNYEITEGKQFQEGNEYAEASSDDDDEEDMDDEDLDQSVIGSEVPFIEDEVDVIETKSVFICLHNQLKATRNGGDAMLIESELQSLAFPKRDEYPEDCSTNVACGEIIFRLKGIRQFRRCAENQHFYSRYLFVRGIPYRIMILPRDTTPQSKHLPSGAIPGRHIGYFVQCNPEMKIKWNMRGHITLKMMSKQQGKEDYVRRIVHSFHPSENDWGYAQYYPCDNFDDPRNTFLEDDTVEFRVTIMVDPPKFNLWTYPTLNQKYGGHLGIKNLGSTCYFNSMMQMIFGVKKLRKLIYSYDSSSQNEIDNFMFELQSMFFRMQYSDHPVDSNNLGRLLWTDPFSQEDVHEMFMKVVDRVNDAFKAKNDMSITQMFQSRVHRIVKCLNVPFVKVLSADENMCILLCVRMGNVTFNSVRESMENFVSGSRLEGDNCYNTEEFGLQAADMFSRFVTVPPVLVLTLQRSTYDAYAVKLNDRFEYASKMNMNEFLEDSVKNVANCTYILYSVVVHYGESGCGHYACYVNTNLQGKPRWVKCDDELTFRVTDVEAISNNFGVPEGSKEQDTGTAYVVTYLREDQIEDLMCEATDTDLHSNIRNKIIDNFEEDYDAHMERMETMHCQNLLVATNELLRVHGTQRFDLIDFKQPNDMFPRVVLSKDMLVGDIYKELRMRCDMLAMAEFRVYLFRTSEIMYPSAQTRGTFKGGQRPCLLVPPEGMYQCQTLCEGYVNHAVYIRMIDKSPVGPEMYQPPTDMLVFIKYYENGQYTIMGSIQVERMQAIDELKPEVRAVCDLPENTLIRLYTEVSPGDVRELEDDDVATAHNGFDGDGSIMVVERVQDTNPDVLAFPHFWENLSRGVTLILDKDDDLFSINTVKHVFETHMIECYIDTPVRSIVDELVVRYPNFKRDQFLIWKVGPIFDKPSLTFYEHMNSTTVADILSIRTDMYDPRDRYEFHLRYTVFAFEIKPEQPYLQQCVYVVNSDCLQTEAVFNPEWTISQALEYCQHGINFNSKGTGKLRLVAAYRVGQDKAHAGALARAFRVLDNSFQCETVLKFVIEGTCALRIEEIPEDQLELKKDEALIPVVHFENDMSMIFGFSFFIKIREGQTFGEVKAQLKAMIVATDEEFLKFKYFLYEGVERLLIIEDTTVIKLSVWQNNDLAFLEQPVLAIQHKPTSPEQPKIPVCL</sequence>
<dbReference type="GO" id="GO:0005829">
    <property type="term" value="C:cytosol"/>
    <property type="evidence" value="ECO:0007669"/>
    <property type="project" value="TreeGrafter"/>
</dbReference>
<feature type="compositionally biased region" description="Acidic residues" evidence="11">
    <location>
        <begin position="155"/>
        <end position="169"/>
    </location>
</feature>
<evidence type="ECO:0000256" key="4">
    <source>
        <dbReference type="ARBA" id="ARBA00021393"/>
    </source>
</evidence>
<dbReference type="InterPro" id="IPR028889">
    <property type="entry name" value="USP"/>
</dbReference>
<evidence type="ECO:0000313" key="14">
    <source>
        <dbReference type="Proteomes" id="UP000887577"/>
    </source>
</evidence>
<comment type="similarity">
    <text evidence="2">Belongs to the peptidase C19 family.</text>
</comment>
<evidence type="ECO:0000313" key="15">
    <source>
        <dbReference type="WBParaSite" id="PSU_v2.g1349.t1"/>
    </source>
</evidence>
<protein>
    <recommendedName>
        <fullName evidence="4">Ubiquitin carboxyl-terminal hydrolase 7</fullName>
        <ecNumber evidence="3">3.4.19.12</ecNumber>
    </recommendedName>
    <alternativeName>
        <fullName evidence="10">Ubiquitin thioesterase 7</fullName>
    </alternativeName>
    <alternativeName>
        <fullName evidence="9">Ubiquitin-specific-processing protease 7</fullName>
    </alternativeName>
</protein>
<dbReference type="PANTHER" id="PTHR24006:SF644">
    <property type="entry name" value="UBIQUITIN CARBOXYL-TERMINAL HYDROLASE 7"/>
    <property type="match status" value="1"/>
</dbReference>
<dbReference type="GO" id="GO:0016579">
    <property type="term" value="P:protein deubiquitination"/>
    <property type="evidence" value="ECO:0007669"/>
    <property type="project" value="InterPro"/>
</dbReference>
<dbReference type="Gene3D" id="3.90.70.10">
    <property type="entry name" value="Cysteine proteinases"/>
    <property type="match status" value="1"/>
</dbReference>
<dbReference type="Pfam" id="PF12436">
    <property type="entry name" value="USP7_ICP0_bdg"/>
    <property type="match status" value="1"/>
</dbReference>
<dbReference type="GO" id="GO:0031647">
    <property type="term" value="P:regulation of protein stability"/>
    <property type="evidence" value="ECO:0007669"/>
    <property type="project" value="TreeGrafter"/>
</dbReference>
<keyword evidence="5" id="KW-0645">Protease</keyword>
<evidence type="ECO:0000256" key="5">
    <source>
        <dbReference type="ARBA" id="ARBA00022670"/>
    </source>
</evidence>
<keyword evidence="7" id="KW-0378">Hydrolase</keyword>
<dbReference type="InterPro" id="IPR029346">
    <property type="entry name" value="USP_C"/>
</dbReference>
<feature type="domain" description="USP" evidence="13">
    <location>
        <begin position="400"/>
        <end position="707"/>
    </location>
</feature>
<dbReference type="Gene3D" id="2.60.210.10">
    <property type="entry name" value="Apoptosis, Tumor Necrosis Factor Receptor Associated Protein 2, Chain A"/>
    <property type="match status" value="1"/>
</dbReference>
<accession>A0A914Y2M3</accession>
<dbReference type="PROSITE" id="PS50235">
    <property type="entry name" value="USP_3"/>
    <property type="match status" value="1"/>
</dbReference>
<keyword evidence="8" id="KW-0788">Thiol protease</keyword>
<evidence type="ECO:0000256" key="7">
    <source>
        <dbReference type="ARBA" id="ARBA00022801"/>
    </source>
</evidence>
<dbReference type="PROSITE" id="PS00973">
    <property type="entry name" value="USP_2"/>
    <property type="match status" value="1"/>
</dbReference>
<evidence type="ECO:0000256" key="1">
    <source>
        <dbReference type="ARBA" id="ARBA00000707"/>
    </source>
</evidence>
<dbReference type="GO" id="GO:0004843">
    <property type="term" value="F:cysteine-type deubiquitinase activity"/>
    <property type="evidence" value="ECO:0007669"/>
    <property type="project" value="UniProtKB-EC"/>
</dbReference>
<evidence type="ECO:0000256" key="9">
    <source>
        <dbReference type="ARBA" id="ARBA00031500"/>
    </source>
</evidence>
<evidence type="ECO:0000256" key="3">
    <source>
        <dbReference type="ARBA" id="ARBA00012759"/>
    </source>
</evidence>
<dbReference type="GO" id="GO:0006508">
    <property type="term" value="P:proteolysis"/>
    <property type="evidence" value="ECO:0007669"/>
    <property type="project" value="UniProtKB-KW"/>
</dbReference>
<evidence type="ECO:0000256" key="10">
    <source>
        <dbReference type="ARBA" id="ARBA00031508"/>
    </source>
</evidence>
<feature type="domain" description="MATH" evidence="12">
    <location>
        <begin position="238"/>
        <end position="377"/>
    </location>
</feature>
<evidence type="ECO:0000259" key="13">
    <source>
        <dbReference type="PROSITE" id="PS50235"/>
    </source>
</evidence>
<dbReference type="InterPro" id="IPR018200">
    <property type="entry name" value="USP_CS"/>
</dbReference>
<dbReference type="Pfam" id="PF00443">
    <property type="entry name" value="UCH"/>
    <property type="match status" value="1"/>
</dbReference>
<reference evidence="15" key="1">
    <citation type="submission" date="2022-11" db="UniProtKB">
        <authorList>
            <consortium name="WormBaseParasite"/>
        </authorList>
    </citation>
    <scope>IDENTIFICATION</scope>
</reference>
<dbReference type="SUPFAM" id="SSF49599">
    <property type="entry name" value="TRAF domain-like"/>
    <property type="match status" value="1"/>
</dbReference>
<dbReference type="SUPFAM" id="SSF54001">
    <property type="entry name" value="Cysteine proteinases"/>
    <property type="match status" value="1"/>
</dbReference>
<feature type="region of interest" description="Disordered" evidence="11">
    <location>
        <begin position="1"/>
        <end position="76"/>
    </location>
</feature>
<dbReference type="InterPro" id="IPR024729">
    <property type="entry name" value="USP7_ICP0-binding_dom"/>
</dbReference>
<dbReference type="InterPro" id="IPR002083">
    <property type="entry name" value="MATH/TRAF_dom"/>
</dbReference>
<dbReference type="InterPro" id="IPR050164">
    <property type="entry name" value="Peptidase_C19"/>
</dbReference>
<dbReference type="Pfam" id="PF14533">
    <property type="entry name" value="USP7_C2"/>
    <property type="match status" value="1"/>
</dbReference>
<dbReference type="Proteomes" id="UP000887577">
    <property type="component" value="Unplaced"/>
</dbReference>
<proteinExistence type="inferred from homology"/>
<feature type="compositionally biased region" description="Basic and acidic residues" evidence="11">
    <location>
        <begin position="54"/>
        <end position="65"/>
    </location>
</feature>
<dbReference type="InterPro" id="IPR008974">
    <property type="entry name" value="TRAF-like"/>
</dbReference>
<evidence type="ECO:0000256" key="11">
    <source>
        <dbReference type="SAM" id="MobiDB-lite"/>
    </source>
</evidence>
<dbReference type="Pfam" id="PF22486">
    <property type="entry name" value="MATH_2"/>
    <property type="match status" value="1"/>
</dbReference>
<dbReference type="EC" id="3.4.19.12" evidence="3"/>
<dbReference type="PROSITE" id="PS00972">
    <property type="entry name" value="USP_1"/>
    <property type="match status" value="1"/>
</dbReference>
<evidence type="ECO:0000256" key="2">
    <source>
        <dbReference type="ARBA" id="ARBA00009085"/>
    </source>
</evidence>
<dbReference type="InterPro" id="IPR038765">
    <property type="entry name" value="Papain-like_cys_pep_sf"/>
</dbReference>
<name>A0A914Y2M3_9BILA</name>
<keyword evidence="14" id="KW-1185">Reference proteome</keyword>
<dbReference type="WBParaSite" id="PSU_v2.g1349.t1">
    <property type="protein sequence ID" value="PSU_v2.g1349.t1"/>
    <property type="gene ID" value="PSU_v2.g1349"/>
</dbReference>
<feature type="compositionally biased region" description="Acidic residues" evidence="11">
    <location>
        <begin position="126"/>
        <end position="136"/>
    </location>
</feature>